<keyword evidence="2" id="KW-1185">Reference proteome</keyword>
<sequence length="87" mass="10200">MIKEDKKVVEAELMREEQKVVKVELMRVEVELMRMATDLALSVLNKTPTYRGKDDNEQMLKFTVKTFDECIKTVANNHKKYFSSLSQ</sequence>
<protein>
    <submittedName>
        <fullName evidence="1">Uncharacterized protein</fullName>
    </submittedName>
</protein>
<organism evidence="1 2">
    <name type="scientific">Candidatus Marithioploca araucensis</name>
    <dbReference type="NCBI Taxonomy" id="70273"/>
    <lineage>
        <taxon>Bacteria</taxon>
        <taxon>Pseudomonadati</taxon>
        <taxon>Pseudomonadota</taxon>
        <taxon>Gammaproteobacteria</taxon>
        <taxon>Thiotrichales</taxon>
        <taxon>Thiotrichaceae</taxon>
        <taxon>Candidatus Marithioploca</taxon>
    </lineage>
</organism>
<gene>
    <name evidence="1" type="ORF">QUF54_00735</name>
</gene>
<name>A0ABT7VQC5_9GAMM</name>
<dbReference type="EMBL" id="JAUCGM010000012">
    <property type="protein sequence ID" value="MDM8561860.1"/>
    <property type="molecule type" value="Genomic_DNA"/>
</dbReference>
<dbReference type="Proteomes" id="UP001171945">
    <property type="component" value="Unassembled WGS sequence"/>
</dbReference>
<reference evidence="1" key="1">
    <citation type="submission" date="2023-06" db="EMBL/GenBank/DDBJ databases">
        <title>Uncultivated large filamentous bacteria from sulfidic sediments reveal new species and different genomic features in energy metabolism and defense.</title>
        <authorList>
            <person name="Fonseca A."/>
        </authorList>
    </citation>
    <scope>NUCLEOTIDE SEQUENCE</scope>
    <source>
        <strain evidence="1">HSG4</strain>
    </source>
</reference>
<comment type="caution">
    <text evidence="1">The sequence shown here is derived from an EMBL/GenBank/DDBJ whole genome shotgun (WGS) entry which is preliminary data.</text>
</comment>
<accession>A0ABT7VQC5</accession>
<evidence type="ECO:0000313" key="1">
    <source>
        <dbReference type="EMBL" id="MDM8561860.1"/>
    </source>
</evidence>
<evidence type="ECO:0000313" key="2">
    <source>
        <dbReference type="Proteomes" id="UP001171945"/>
    </source>
</evidence>
<proteinExistence type="predicted"/>